<evidence type="ECO:0000313" key="2">
    <source>
        <dbReference type="Proteomes" id="UP001186944"/>
    </source>
</evidence>
<reference evidence="1" key="1">
    <citation type="submission" date="2019-08" db="EMBL/GenBank/DDBJ databases">
        <title>The improved chromosome-level genome for the pearl oyster Pinctada fucata martensii using PacBio sequencing and Hi-C.</title>
        <authorList>
            <person name="Zheng Z."/>
        </authorList>
    </citation>
    <scope>NUCLEOTIDE SEQUENCE</scope>
    <source>
        <strain evidence="1">ZZ-2019</strain>
        <tissue evidence="1">Adductor muscle</tissue>
    </source>
</reference>
<dbReference type="AlphaFoldDB" id="A0AA88Y8R8"/>
<organism evidence="1 2">
    <name type="scientific">Pinctada imbricata</name>
    <name type="common">Atlantic pearl-oyster</name>
    <name type="synonym">Pinctada martensii</name>
    <dbReference type="NCBI Taxonomy" id="66713"/>
    <lineage>
        <taxon>Eukaryota</taxon>
        <taxon>Metazoa</taxon>
        <taxon>Spiralia</taxon>
        <taxon>Lophotrochozoa</taxon>
        <taxon>Mollusca</taxon>
        <taxon>Bivalvia</taxon>
        <taxon>Autobranchia</taxon>
        <taxon>Pteriomorphia</taxon>
        <taxon>Pterioida</taxon>
        <taxon>Pterioidea</taxon>
        <taxon>Pteriidae</taxon>
        <taxon>Pinctada</taxon>
    </lineage>
</organism>
<dbReference type="EMBL" id="VSWD01000006">
    <property type="protein sequence ID" value="KAK3100259.1"/>
    <property type="molecule type" value="Genomic_DNA"/>
</dbReference>
<name>A0AA88Y8R8_PINIB</name>
<proteinExistence type="predicted"/>
<protein>
    <submittedName>
        <fullName evidence="1">Uncharacterized protein</fullName>
    </submittedName>
</protein>
<comment type="caution">
    <text evidence="1">The sequence shown here is derived from an EMBL/GenBank/DDBJ whole genome shotgun (WGS) entry which is preliminary data.</text>
</comment>
<evidence type="ECO:0000313" key="1">
    <source>
        <dbReference type="EMBL" id="KAK3100259.1"/>
    </source>
</evidence>
<dbReference type="Proteomes" id="UP001186944">
    <property type="component" value="Unassembled WGS sequence"/>
</dbReference>
<keyword evidence="2" id="KW-1185">Reference proteome</keyword>
<gene>
    <name evidence="1" type="ORF">FSP39_017051</name>
</gene>
<sequence length="250" mass="29209">MIEPINERKVRDLNEKHVTELEKEFIETPQVFSVLIGHVIRPDATLESIQKEGYPYIEILGGNHTRQALQNLSKRNKSIQRVCIDVYKDLSTTEAIMLGVQHNAKHEHSRHTTFEDLVKLFRRLHKDCQSKEVLPKKRAALWRQEIANIMGMEGERAKNSFKTHMHVAAVDESLWKVLEDFFQSWRLNKISGKPRGDMKQTHIQPWTLCDKTIRQQLLRDVTDGNITFPKFKENCLKGYVSLQCMLYNIS</sequence>
<accession>A0AA88Y8R8</accession>